<reference evidence="2 3" key="1">
    <citation type="submission" date="2017-10" db="EMBL/GenBank/DDBJ databases">
        <title>Comparative genomics in systemic dimorphic fungi from Ajellomycetaceae.</title>
        <authorList>
            <person name="Munoz J.F."/>
            <person name="Mcewen J.G."/>
            <person name="Clay O.K."/>
            <person name="Cuomo C.A."/>
        </authorList>
    </citation>
    <scope>NUCLEOTIDE SEQUENCE [LARGE SCALE GENOMIC DNA]</scope>
    <source>
        <strain evidence="2 3">UAMH5409</strain>
    </source>
</reference>
<protein>
    <submittedName>
        <fullName evidence="2">Uncharacterized protein</fullName>
    </submittedName>
</protein>
<accession>A0A2B7WYG5</accession>
<dbReference type="Gene3D" id="1.25.40.20">
    <property type="entry name" value="Ankyrin repeat-containing domain"/>
    <property type="match status" value="1"/>
</dbReference>
<dbReference type="Proteomes" id="UP000223968">
    <property type="component" value="Unassembled WGS sequence"/>
</dbReference>
<proteinExistence type="predicted"/>
<keyword evidence="1" id="KW-0040">ANK repeat</keyword>
<evidence type="ECO:0000256" key="1">
    <source>
        <dbReference type="PROSITE-ProRule" id="PRU00023"/>
    </source>
</evidence>
<dbReference type="AlphaFoldDB" id="A0A2B7WYG5"/>
<gene>
    <name evidence="2" type="ORF">AJ79_07865</name>
</gene>
<comment type="caution">
    <text evidence="2">The sequence shown here is derived from an EMBL/GenBank/DDBJ whole genome shotgun (WGS) entry which is preliminary data.</text>
</comment>
<keyword evidence="3" id="KW-1185">Reference proteome</keyword>
<evidence type="ECO:0000313" key="3">
    <source>
        <dbReference type="Proteomes" id="UP000223968"/>
    </source>
</evidence>
<dbReference type="PROSITE" id="PS50297">
    <property type="entry name" value="ANK_REP_REGION"/>
    <property type="match status" value="1"/>
</dbReference>
<feature type="repeat" description="ANK" evidence="1">
    <location>
        <begin position="18"/>
        <end position="44"/>
    </location>
</feature>
<dbReference type="InterPro" id="IPR002110">
    <property type="entry name" value="Ankyrin_rpt"/>
</dbReference>
<dbReference type="InterPro" id="IPR036770">
    <property type="entry name" value="Ankyrin_rpt-contain_sf"/>
</dbReference>
<name>A0A2B7WYG5_9EURO</name>
<dbReference type="EMBL" id="PDNB01000169">
    <property type="protein sequence ID" value="PGH01617.1"/>
    <property type="molecule type" value="Genomic_DNA"/>
</dbReference>
<dbReference type="SMART" id="SM00248">
    <property type="entry name" value="ANK"/>
    <property type="match status" value="1"/>
</dbReference>
<dbReference type="PROSITE" id="PS50088">
    <property type="entry name" value="ANK_REPEAT"/>
    <property type="match status" value="1"/>
</dbReference>
<dbReference type="SUPFAM" id="SSF48403">
    <property type="entry name" value="Ankyrin repeat"/>
    <property type="match status" value="1"/>
</dbReference>
<dbReference type="Pfam" id="PF13637">
    <property type="entry name" value="Ank_4"/>
    <property type="match status" value="1"/>
</dbReference>
<dbReference type="OrthoDB" id="366390at2759"/>
<organism evidence="2 3">
    <name type="scientific">Helicocarpus griseus UAMH5409</name>
    <dbReference type="NCBI Taxonomy" id="1447875"/>
    <lineage>
        <taxon>Eukaryota</taxon>
        <taxon>Fungi</taxon>
        <taxon>Dikarya</taxon>
        <taxon>Ascomycota</taxon>
        <taxon>Pezizomycotina</taxon>
        <taxon>Eurotiomycetes</taxon>
        <taxon>Eurotiomycetidae</taxon>
        <taxon>Onygenales</taxon>
        <taxon>Ajellomycetaceae</taxon>
        <taxon>Helicocarpus</taxon>
    </lineage>
</organism>
<sequence length="93" mass="10400">MIRCILDTRAQFLLRDDSGFTPLHYAAHTGKEEMVKLFFLRGHNAYCTRYSGVRLDRRSRAGNREDALTKGSDGICGIDRAATSISDSLSFVV</sequence>
<evidence type="ECO:0000313" key="2">
    <source>
        <dbReference type="EMBL" id="PGH01617.1"/>
    </source>
</evidence>
<dbReference type="STRING" id="1447875.A0A2B7WYG5"/>